<dbReference type="STRING" id="1797263.A2397_06135"/>
<feature type="region of interest" description="Disordered" evidence="1">
    <location>
        <begin position="311"/>
        <end position="345"/>
    </location>
</feature>
<dbReference type="SUPFAM" id="SSF55931">
    <property type="entry name" value="Glutamine synthetase/guanido kinase"/>
    <property type="match status" value="1"/>
</dbReference>
<evidence type="ECO:0000313" key="3">
    <source>
        <dbReference type="Proteomes" id="UP000176424"/>
    </source>
</evidence>
<dbReference type="Proteomes" id="UP000176424">
    <property type="component" value="Unassembled WGS sequence"/>
</dbReference>
<protein>
    <recommendedName>
        <fullName evidence="4">Glutamate--cysteine ligase</fullName>
    </recommendedName>
</protein>
<feature type="compositionally biased region" description="Polar residues" evidence="1">
    <location>
        <begin position="333"/>
        <end position="345"/>
    </location>
</feature>
<organism evidence="2 3">
    <name type="scientific">Candidatus Amesbacteria bacterium RIFOXYB1_FULL_44_23</name>
    <dbReference type="NCBI Taxonomy" id="1797263"/>
    <lineage>
        <taxon>Bacteria</taxon>
        <taxon>Candidatus Amesiibacteriota</taxon>
    </lineage>
</organism>
<dbReference type="AlphaFoldDB" id="A0A1F4ZXJ9"/>
<evidence type="ECO:0000256" key="1">
    <source>
        <dbReference type="SAM" id="MobiDB-lite"/>
    </source>
</evidence>
<evidence type="ECO:0000313" key="2">
    <source>
        <dbReference type="EMBL" id="OGD10134.1"/>
    </source>
</evidence>
<proteinExistence type="predicted"/>
<gene>
    <name evidence="2" type="ORF">A2397_06135</name>
</gene>
<dbReference type="Gene3D" id="3.30.590.20">
    <property type="match status" value="1"/>
</dbReference>
<dbReference type="InterPro" id="IPR014746">
    <property type="entry name" value="Gln_synth/guanido_kin_cat_dom"/>
</dbReference>
<sequence>MPGFKDAGKFTPASVKLDSEIAQRGGIDYDNMLAVKHPNYRLRKPGQENTRLDVSAGDITPIKAMPKPLARINLATPDTALMGIEAEFFVINSAGHPVTMYGADSVQEISEGNKKIVVVNHQGQPWDLDQIPGLTPEGLNSQVEIATSPHNSFEDLQKNLTQTLVPIATAFQAKGWLMLPTGLSGLPLKSDISNIPPHEYMVSIHTHGLKRTALTFDAQTVQSHVDQSGFGSSIEFSLALGNSYNAVLSTMINALSLSAPFWKGRSDSLLSHRESSRNQISTRGGVQDNIPVDALSFLHRGHLRVTAGEIPVPERAGGGKSNGSHNDYRPKLSTGTAEFGSSDSNPNPELWVAQTVVLRRFTEIVAQLVRDETGHLPSFLEMESFDVRKANRLAAAKNGVDAVISTKAGLLTIRQAWNNFFSWAKPKHSSPDWDRSVDVIKRTLAQNAKNVQDYFNPNSPNHLHGSVAVAMLRQYEQLSGPETDRIAQVNVMVASGFMGLIDRL</sequence>
<comment type="caution">
    <text evidence="2">The sequence shown here is derived from an EMBL/GenBank/DDBJ whole genome shotgun (WGS) entry which is preliminary data.</text>
</comment>
<accession>A0A1F4ZXJ9</accession>
<dbReference type="InterPro" id="IPR006336">
    <property type="entry name" value="GCS2"/>
</dbReference>
<reference evidence="2 3" key="1">
    <citation type="journal article" date="2016" name="Nat. Commun.">
        <title>Thousands of microbial genomes shed light on interconnected biogeochemical processes in an aquifer system.</title>
        <authorList>
            <person name="Anantharaman K."/>
            <person name="Brown C.T."/>
            <person name="Hug L.A."/>
            <person name="Sharon I."/>
            <person name="Castelle C.J."/>
            <person name="Probst A.J."/>
            <person name="Thomas B.C."/>
            <person name="Singh A."/>
            <person name="Wilkins M.J."/>
            <person name="Karaoz U."/>
            <person name="Brodie E.L."/>
            <person name="Williams K.H."/>
            <person name="Hubbard S.S."/>
            <person name="Banfield J.F."/>
        </authorList>
    </citation>
    <scope>NUCLEOTIDE SEQUENCE [LARGE SCALE GENOMIC DNA]</scope>
</reference>
<evidence type="ECO:0008006" key="4">
    <source>
        <dbReference type="Google" id="ProtNLM"/>
    </source>
</evidence>
<dbReference type="EMBL" id="MEXR01000013">
    <property type="protein sequence ID" value="OGD10134.1"/>
    <property type="molecule type" value="Genomic_DNA"/>
</dbReference>
<dbReference type="Pfam" id="PF04107">
    <property type="entry name" value="GCS2"/>
    <property type="match status" value="1"/>
</dbReference>
<dbReference type="GO" id="GO:0042398">
    <property type="term" value="P:modified amino acid biosynthetic process"/>
    <property type="evidence" value="ECO:0007669"/>
    <property type="project" value="InterPro"/>
</dbReference>
<name>A0A1F4ZXJ9_9BACT</name>
<dbReference type="GO" id="GO:0004357">
    <property type="term" value="F:glutamate-cysteine ligase activity"/>
    <property type="evidence" value="ECO:0007669"/>
    <property type="project" value="InterPro"/>
</dbReference>